<reference evidence="5 6" key="1">
    <citation type="journal article" date="2018" name="Nat. Genet.">
        <title>The Rosa genome provides new insights in the design of modern roses.</title>
        <authorList>
            <person name="Bendahmane M."/>
        </authorList>
    </citation>
    <scope>NUCLEOTIDE SEQUENCE [LARGE SCALE GENOMIC DNA]</scope>
    <source>
        <strain evidence="6">cv. Old Blush</strain>
    </source>
</reference>
<dbReference type="Gramene" id="PRQ60782">
    <property type="protein sequence ID" value="PRQ60782"/>
    <property type="gene ID" value="RchiOBHm_Chr0c44g0503701"/>
</dbReference>
<keyword evidence="2 5" id="KW-0067">ATP-binding</keyword>
<dbReference type="AlphaFoldDB" id="A0A2P6SQ36"/>
<dbReference type="STRING" id="74649.A0A2P6SQ36"/>
<gene>
    <name evidence="5" type="ORF">RchiOBHm_Chr0c44g0503701</name>
</gene>
<dbReference type="Proteomes" id="UP000238479">
    <property type="component" value="Unassembled WGS sequence"/>
</dbReference>
<dbReference type="Gene3D" id="3.40.50.300">
    <property type="entry name" value="P-loop containing nucleotide triphosphate hydrolases"/>
    <property type="match status" value="1"/>
</dbReference>
<keyword evidence="2 5" id="KW-0547">Nucleotide-binding</keyword>
<dbReference type="PANTHER" id="PTHR47958">
    <property type="entry name" value="ATP-DEPENDENT RNA HELICASE DBP3"/>
    <property type="match status" value="1"/>
</dbReference>
<keyword evidence="3" id="KW-0694">RNA-binding</keyword>
<comment type="caution">
    <text evidence="5">The sequence shown here is derived from an EMBL/GenBank/DDBJ whole genome shotgun (WGS) entry which is preliminary data.</text>
</comment>
<evidence type="ECO:0000313" key="6">
    <source>
        <dbReference type="Proteomes" id="UP000238479"/>
    </source>
</evidence>
<evidence type="ECO:0000256" key="3">
    <source>
        <dbReference type="ARBA" id="ARBA00022884"/>
    </source>
</evidence>
<dbReference type="Pfam" id="PF00270">
    <property type="entry name" value="DEAD"/>
    <property type="match status" value="1"/>
</dbReference>
<keyword evidence="1 5" id="KW-0378">Hydrolase</keyword>
<dbReference type="GO" id="GO:0005524">
    <property type="term" value="F:ATP binding"/>
    <property type="evidence" value="ECO:0007669"/>
    <property type="project" value="InterPro"/>
</dbReference>
<feature type="domain" description="Helicase ATP-binding" evidence="4">
    <location>
        <begin position="1"/>
        <end position="131"/>
    </location>
</feature>
<name>A0A2P6SQ36_ROSCH</name>
<dbReference type="InterPro" id="IPR011545">
    <property type="entry name" value="DEAD/DEAH_box_helicase_dom"/>
</dbReference>
<evidence type="ECO:0000259" key="4">
    <source>
        <dbReference type="PROSITE" id="PS51192"/>
    </source>
</evidence>
<dbReference type="PROSITE" id="PS51192">
    <property type="entry name" value="HELICASE_ATP_BIND_1"/>
    <property type="match status" value="1"/>
</dbReference>
<dbReference type="GO" id="GO:0003724">
    <property type="term" value="F:RNA helicase activity"/>
    <property type="evidence" value="ECO:0007669"/>
    <property type="project" value="UniProtKB-EC"/>
</dbReference>
<keyword evidence="2 5" id="KW-0347">Helicase</keyword>
<dbReference type="GO" id="GO:0003723">
    <property type="term" value="F:RNA binding"/>
    <property type="evidence" value="ECO:0007669"/>
    <property type="project" value="UniProtKB-KW"/>
</dbReference>
<dbReference type="SUPFAM" id="SSF52540">
    <property type="entry name" value="P-loop containing nucleoside triphosphate hydrolases"/>
    <property type="match status" value="1"/>
</dbReference>
<evidence type="ECO:0000313" key="5">
    <source>
        <dbReference type="EMBL" id="PRQ60782.1"/>
    </source>
</evidence>
<protein>
    <submittedName>
        <fullName evidence="5">Putative RNA helicase</fullName>
        <ecNumber evidence="5">3.6.4.13</ecNumber>
    </submittedName>
</protein>
<proteinExistence type="predicted"/>
<keyword evidence="6" id="KW-1185">Reference proteome</keyword>
<dbReference type="InterPro" id="IPR014001">
    <property type="entry name" value="Helicase_ATP-bd"/>
</dbReference>
<organism evidence="5 6">
    <name type="scientific">Rosa chinensis</name>
    <name type="common">China rose</name>
    <dbReference type="NCBI Taxonomy" id="74649"/>
    <lineage>
        <taxon>Eukaryota</taxon>
        <taxon>Viridiplantae</taxon>
        <taxon>Streptophyta</taxon>
        <taxon>Embryophyta</taxon>
        <taxon>Tracheophyta</taxon>
        <taxon>Spermatophyta</taxon>
        <taxon>Magnoliopsida</taxon>
        <taxon>eudicotyledons</taxon>
        <taxon>Gunneridae</taxon>
        <taxon>Pentapetalae</taxon>
        <taxon>rosids</taxon>
        <taxon>fabids</taxon>
        <taxon>Rosales</taxon>
        <taxon>Rosaceae</taxon>
        <taxon>Rosoideae</taxon>
        <taxon>Rosoideae incertae sedis</taxon>
        <taxon>Rosa</taxon>
    </lineage>
</organism>
<evidence type="ECO:0000256" key="1">
    <source>
        <dbReference type="ARBA" id="ARBA00022801"/>
    </source>
</evidence>
<accession>A0A2P6SQ36</accession>
<dbReference type="OMA" id="SHEVQVK"/>
<evidence type="ECO:0000256" key="2">
    <source>
        <dbReference type="ARBA" id="ARBA00022806"/>
    </source>
</evidence>
<dbReference type="EC" id="3.6.4.13" evidence="5"/>
<sequence>MVDTASREYDILFYLKFFGSGIDTFSNEGIGGPDRESDIGNWKLPKYSCIGGKRLGEDIRRLENGVHVVSGTPGRVCDMLDRKTLHPRQIKLLILDESDEMLSSGFKDQIYNVYRYLSHEVQVKFQMKFSR</sequence>
<dbReference type="InterPro" id="IPR027417">
    <property type="entry name" value="P-loop_NTPase"/>
</dbReference>
<dbReference type="EMBL" id="PDCK01000037">
    <property type="protein sequence ID" value="PRQ60782.1"/>
    <property type="molecule type" value="Genomic_DNA"/>
</dbReference>
<dbReference type="GO" id="GO:0016787">
    <property type="term" value="F:hydrolase activity"/>
    <property type="evidence" value="ECO:0007669"/>
    <property type="project" value="UniProtKB-KW"/>
</dbReference>